<dbReference type="Pfam" id="PF00005">
    <property type="entry name" value="ABC_tran"/>
    <property type="match status" value="2"/>
</dbReference>
<keyword evidence="8" id="KW-1185">Reference proteome</keyword>
<keyword evidence="3" id="KW-0067">ATP-binding</keyword>
<feature type="region of interest" description="Disordered" evidence="5">
    <location>
        <begin position="1"/>
        <end position="20"/>
    </location>
</feature>
<dbReference type="AlphaFoldDB" id="A0AAD4FB36"/>
<feature type="coiled-coil region" evidence="4">
    <location>
        <begin position="192"/>
        <end position="219"/>
    </location>
</feature>
<evidence type="ECO:0000313" key="7">
    <source>
        <dbReference type="EMBL" id="KAG9187119.1"/>
    </source>
</evidence>
<dbReference type="SUPFAM" id="SSF52540">
    <property type="entry name" value="P-loop containing nucleoside triphosphate hydrolases"/>
    <property type="match status" value="2"/>
</dbReference>
<keyword evidence="2" id="KW-0547">Nucleotide-binding</keyword>
<dbReference type="PROSITE" id="PS50893">
    <property type="entry name" value="ABC_TRANSPORTER_2"/>
    <property type="match status" value="2"/>
</dbReference>
<dbReference type="Proteomes" id="UP001199106">
    <property type="component" value="Unassembled WGS sequence"/>
</dbReference>
<accession>A0AAD4FB36</accession>
<dbReference type="PROSITE" id="PS00211">
    <property type="entry name" value="ABC_TRANSPORTER_1"/>
    <property type="match status" value="1"/>
</dbReference>
<dbReference type="InterPro" id="IPR050611">
    <property type="entry name" value="ABCF"/>
</dbReference>
<sequence>MVRKTKESAPLAEEHHGGGHITVTAQQSRYALDAVDAPASKEILVKDLSIAVANRELLSRTTLHLVEARHYVMVGRNGTGKSTLFKAIADGLVPGIPWSTRILLLGQTREDDLADDMIMLSLESETVLQHVVRSDRVRERYVREARVLSDAVENSVDSMAPVRAYRRIGHERLALKLREGHRIAERRSGARGKLARKELTKLEERFEESEKRLQESEINPMTLSEETQAAADMLAGVHASLELMDANEAEAKARVVLLGLGFKEDRIDKPVSELSGGWKTRCDLACALTQYADILLLDEPTNFLDLPSIIWLQDYICNLKDTTVLITTHDRDFGDAVAEELIVLRNQMLETFRGNPSLYERERWKKARYLTKMKEAQDKQKKHMEKSIAGNIKAAKDKGDDKRLKQAACRKKKLEDRMGLQVGLKGGRFKLNRDLAGYHVSRRAEIEVPDFDAPVHLSFPHQPAELKFPGALVSLERVSFAYPGRRKLPILTDVSLTIHPGARVGLVGLNGSGKTTLVSLIMGSDEEGGLEPTSGTIARHARVRIGRFSQQCVEEMTGVALSNPHMTALRHLMDCTGDGTQEKAARAVLGGLGLHGQTVSDVPLALLSGGQKVRVALAKLLWRPPQLLILDEVTTHLDADTMLGLVTALSQYDGALLVVTHDRFFMRSVVEGQSPYKLAPGIHAACDDEADDSSESDDDEARLAPGSVFRLTSRGQVRKLDAGMDGYEHIAARTAAQLARARR</sequence>
<dbReference type="InterPro" id="IPR027417">
    <property type="entry name" value="P-loop_NTPase"/>
</dbReference>
<evidence type="ECO:0000313" key="8">
    <source>
        <dbReference type="Proteomes" id="UP001199106"/>
    </source>
</evidence>
<dbReference type="Gene3D" id="3.40.50.300">
    <property type="entry name" value="P-loop containing nucleotide triphosphate hydrolases"/>
    <property type="match status" value="3"/>
</dbReference>
<evidence type="ECO:0000259" key="6">
    <source>
        <dbReference type="PROSITE" id="PS50893"/>
    </source>
</evidence>
<evidence type="ECO:0000256" key="3">
    <source>
        <dbReference type="ARBA" id="ARBA00022840"/>
    </source>
</evidence>
<dbReference type="GO" id="GO:0005524">
    <property type="term" value="F:ATP binding"/>
    <property type="evidence" value="ECO:0007669"/>
    <property type="project" value="UniProtKB-KW"/>
</dbReference>
<dbReference type="InterPro" id="IPR003439">
    <property type="entry name" value="ABC_transporter-like_ATP-bd"/>
</dbReference>
<dbReference type="SMART" id="SM00382">
    <property type="entry name" value="AAA"/>
    <property type="match status" value="2"/>
</dbReference>
<organism evidence="7 8">
    <name type="scientific">Alternaria panax</name>
    <dbReference type="NCBI Taxonomy" id="48097"/>
    <lineage>
        <taxon>Eukaryota</taxon>
        <taxon>Fungi</taxon>
        <taxon>Dikarya</taxon>
        <taxon>Ascomycota</taxon>
        <taxon>Pezizomycotina</taxon>
        <taxon>Dothideomycetes</taxon>
        <taxon>Pleosporomycetidae</taxon>
        <taxon>Pleosporales</taxon>
        <taxon>Pleosporineae</taxon>
        <taxon>Pleosporaceae</taxon>
        <taxon>Alternaria</taxon>
        <taxon>Alternaria sect. Panax</taxon>
    </lineage>
</organism>
<dbReference type="CDD" id="cd03221">
    <property type="entry name" value="ABCF_EF-3"/>
    <property type="match status" value="1"/>
</dbReference>
<dbReference type="GO" id="GO:0016887">
    <property type="term" value="F:ATP hydrolysis activity"/>
    <property type="evidence" value="ECO:0007669"/>
    <property type="project" value="InterPro"/>
</dbReference>
<dbReference type="InterPro" id="IPR003593">
    <property type="entry name" value="AAA+_ATPase"/>
</dbReference>
<dbReference type="PANTHER" id="PTHR19211">
    <property type="entry name" value="ATP-BINDING TRANSPORT PROTEIN-RELATED"/>
    <property type="match status" value="1"/>
</dbReference>
<reference evidence="7" key="1">
    <citation type="submission" date="2021-07" db="EMBL/GenBank/DDBJ databases">
        <title>Genome Resource of American Ginseng Black Spot Pathogen Alternaria panax.</title>
        <authorList>
            <person name="Qiu C."/>
            <person name="Wang W."/>
            <person name="Liu Z."/>
        </authorList>
    </citation>
    <scope>NUCLEOTIDE SEQUENCE</scope>
    <source>
        <strain evidence="7">BNCC115425</strain>
    </source>
</reference>
<protein>
    <recommendedName>
        <fullName evidence="6">ABC transporter domain-containing protein</fullName>
    </recommendedName>
</protein>
<feature type="domain" description="ABC transporter" evidence="6">
    <location>
        <begin position="43"/>
        <end position="371"/>
    </location>
</feature>
<feature type="compositionally biased region" description="Basic and acidic residues" evidence="5">
    <location>
        <begin position="1"/>
        <end position="17"/>
    </location>
</feature>
<dbReference type="InterPro" id="IPR017871">
    <property type="entry name" value="ABC_transporter-like_CS"/>
</dbReference>
<comment type="caution">
    <text evidence="7">The sequence shown here is derived from an EMBL/GenBank/DDBJ whole genome shotgun (WGS) entry which is preliminary data.</text>
</comment>
<dbReference type="EMBL" id="JAANER010000007">
    <property type="protein sequence ID" value="KAG9187119.1"/>
    <property type="molecule type" value="Genomic_DNA"/>
</dbReference>
<evidence type="ECO:0000256" key="4">
    <source>
        <dbReference type="SAM" id="Coils"/>
    </source>
</evidence>
<evidence type="ECO:0000256" key="5">
    <source>
        <dbReference type="SAM" id="MobiDB-lite"/>
    </source>
</evidence>
<name>A0AAD4FB36_9PLEO</name>
<dbReference type="PANTHER" id="PTHR19211:SF135">
    <property type="entry name" value="ATPASE, PUTATIVE (AFU_ORTHOLOGUE AFUA_1G16440)-RELATED"/>
    <property type="match status" value="1"/>
</dbReference>
<keyword evidence="4" id="KW-0175">Coiled coil</keyword>
<gene>
    <name evidence="7" type="ORF">G6011_04990</name>
</gene>
<evidence type="ECO:0000256" key="1">
    <source>
        <dbReference type="ARBA" id="ARBA00022737"/>
    </source>
</evidence>
<feature type="domain" description="ABC transporter" evidence="6">
    <location>
        <begin position="473"/>
        <end position="703"/>
    </location>
</feature>
<proteinExistence type="predicted"/>
<keyword evidence="1" id="KW-0677">Repeat</keyword>
<evidence type="ECO:0000256" key="2">
    <source>
        <dbReference type="ARBA" id="ARBA00022741"/>
    </source>
</evidence>